<reference evidence="3 4" key="1">
    <citation type="journal article" date="2023" name="PLoS ONE">
        <title>Cytospora paraplurivora sp. nov. isolated from orchards with fruit tree decline syndrome in Ontario, Canada.</title>
        <authorList>
            <person name="Ilyukhin E."/>
            <person name="Nguyen H.D.T."/>
            <person name="Castle A.J."/>
            <person name="Ellouze W."/>
        </authorList>
    </citation>
    <scope>NUCLEOTIDE SEQUENCE [LARGE SCALE GENOMIC DNA]</scope>
    <source>
        <strain evidence="3 4">FDS-564</strain>
    </source>
</reference>
<proteinExistence type="predicted"/>
<feature type="domain" description="N-acetyltransferase ESCO zinc-finger" evidence="2">
    <location>
        <begin position="408"/>
        <end position="447"/>
    </location>
</feature>
<feature type="region of interest" description="Disordered" evidence="1">
    <location>
        <begin position="290"/>
        <end position="404"/>
    </location>
</feature>
<protein>
    <recommendedName>
        <fullName evidence="2">N-acetyltransferase ESCO zinc-finger domain-containing protein</fullName>
    </recommendedName>
</protein>
<evidence type="ECO:0000259" key="2">
    <source>
        <dbReference type="Pfam" id="PF13878"/>
    </source>
</evidence>
<gene>
    <name evidence="3" type="ORF">SLS53_006910</name>
</gene>
<dbReference type="Proteomes" id="UP001320245">
    <property type="component" value="Unassembled WGS sequence"/>
</dbReference>
<accession>A0AAN9U2M1</accession>
<dbReference type="InterPro" id="IPR028005">
    <property type="entry name" value="AcTrfase_ESCO_Znf_dom"/>
</dbReference>
<feature type="region of interest" description="Disordered" evidence="1">
    <location>
        <begin position="208"/>
        <end position="271"/>
    </location>
</feature>
<evidence type="ECO:0000313" key="3">
    <source>
        <dbReference type="EMBL" id="KAK7736701.1"/>
    </source>
</evidence>
<name>A0AAN9U2M1_9PEZI</name>
<feature type="compositionally biased region" description="Acidic residues" evidence="1">
    <location>
        <begin position="357"/>
        <end position="366"/>
    </location>
</feature>
<feature type="compositionally biased region" description="Polar residues" evidence="1">
    <location>
        <begin position="142"/>
        <end position="153"/>
    </location>
</feature>
<sequence>MKNEAVRLSALGSSDAAHGVAVLTLSERAPPQSHRDTGVVRLEQTRPDHESRIQQLAITISRANEAQLESIFYTMPYAVTDMVYQAATHIRLADLTVCNKQFFPDLQTRDEGVSASQRHKDKSCSSISEAGLVDPEEEDPSQPLNSPTRSSDSFPEADICDREDFPGAQLHLNPAQSSSQLHKMQERSIHDIGAVFAPRKKRLVLRIDQTTRRDTSRQPRSLDLNHGRHGKSGGAPFEQEEVQEAQQDLSGRDSSLFTSTEPIQRVSSHAGGATVGVAFASDTGNANEAAASCELPQSGRVNGLQDGPQDGHQGSIAKTPPKSKKRLQRRLPSTTRSNANQLVTPSTSTTPIPEAQPDQENEDDDAVVSGPALGAKSKRRLTLHSGSYNSQPPQKRRKGPPKKQAAVQTTLSLSVGGGSGMRECRVCDTVYNPFHPEDAKLHARRHAVVLKSGTSG</sequence>
<feature type="compositionally biased region" description="Polar residues" evidence="1">
    <location>
        <begin position="331"/>
        <end position="351"/>
    </location>
</feature>
<dbReference type="AlphaFoldDB" id="A0AAN9U2M1"/>
<feature type="region of interest" description="Disordered" evidence="1">
    <location>
        <begin position="110"/>
        <end position="161"/>
    </location>
</feature>
<dbReference type="EMBL" id="JAJSPL020000032">
    <property type="protein sequence ID" value="KAK7736701.1"/>
    <property type="molecule type" value="Genomic_DNA"/>
</dbReference>
<evidence type="ECO:0000256" key="1">
    <source>
        <dbReference type="SAM" id="MobiDB-lite"/>
    </source>
</evidence>
<comment type="caution">
    <text evidence="3">The sequence shown here is derived from an EMBL/GenBank/DDBJ whole genome shotgun (WGS) entry which is preliminary data.</text>
</comment>
<keyword evidence="4" id="KW-1185">Reference proteome</keyword>
<organism evidence="3 4">
    <name type="scientific">Cytospora paraplurivora</name>
    <dbReference type="NCBI Taxonomy" id="2898453"/>
    <lineage>
        <taxon>Eukaryota</taxon>
        <taxon>Fungi</taxon>
        <taxon>Dikarya</taxon>
        <taxon>Ascomycota</taxon>
        <taxon>Pezizomycotina</taxon>
        <taxon>Sordariomycetes</taxon>
        <taxon>Sordariomycetidae</taxon>
        <taxon>Diaporthales</taxon>
        <taxon>Cytosporaceae</taxon>
        <taxon>Cytospora</taxon>
    </lineage>
</organism>
<evidence type="ECO:0000313" key="4">
    <source>
        <dbReference type="Proteomes" id="UP001320245"/>
    </source>
</evidence>
<dbReference type="Pfam" id="PF13878">
    <property type="entry name" value="zf-C2H2_3"/>
    <property type="match status" value="1"/>
</dbReference>
<feature type="compositionally biased region" description="Polar residues" evidence="1">
    <location>
        <begin position="244"/>
        <end position="267"/>
    </location>
</feature>